<dbReference type="STRING" id="1263015.BN580_00040"/>
<evidence type="ECO:0000259" key="3">
    <source>
        <dbReference type="Pfam" id="PF05698"/>
    </source>
</evidence>
<organism evidence="4 5">
    <name type="scientific">Candidatus Colimorpha enterica</name>
    <dbReference type="NCBI Taxonomy" id="3083063"/>
    <lineage>
        <taxon>Bacteria</taxon>
        <taxon>Pseudomonadati</taxon>
        <taxon>Bacteroidota</taxon>
        <taxon>Bacteroidia</taxon>
        <taxon>Bacteroidales</taxon>
        <taxon>Candidatus Colimorpha</taxon>
    </lineage>
</organism>
<proteinExistence type="predicted"/>
<dbReference type="EMBL" id="CBFW010000068">
    <property type="protein sequence ID" value="CDC71395.1"/>
    <property type="molecule type" value="Genomic_DNA"/>
</dbReference>
<accession>R6TGK8</accession>
<evidence type="ECO:0000256" key="2">
    <source>
        <dbReference type="ARBA" id="ARBA00023235"/>
    </source>
</evidence>
<dbReference type="Pfam" id="PF05698">
    <property type="entry name" value="Trigger_C"/>
    <property type="match status" value="1"/>
</dbReference>
<reference evidence="4" key="1">
    <citation type="submission" date="2012-11" db="EMBL/GenBank/DDBJ databases">
        <title>Dependencies among metagenomic species, viruses, plasmids and units of genetic variation.</title>
        <authorList>
            <person name="Nielsen H.B."/>
            <person name="Almeida M."/>
            <person name="Juncker A.S."/>
            <person name="Rasmussen S."/>
            <person name="Li J."/>
            <person name="Sunagawa S."/>
            <person name="Plichta D."/>
            <person name="Gautier L."/>
            <person name="Le Chatelier E."/>
            <person name="Peletier E."/>
            <person name="Bonde I."/>
            <person name="Nielsen T."/>
            <person name="Manichanh C."/>
            <person name="Arumugam M."/>
            <person name="Batto J."/>
            <person name="Santos M.B.Q.D."/>
            <person name="Blom N."/>
            <person name="Borruel N."/>
            <person name="Burgdorf K.S."/>
            <person name="Boumezbeur F."/>
            <person name="Casellas F."/>
            <person name="Dore J."/>
            <person name="Guarner F."/>
            <person name="Hansen T."/>
            <person name="Hildebrand F."/>
            <person name="Kaas R.S."/>
            <person name="Kennedy S."/>
            <person name="Kristiansen K."/>
            <person name="Kultima J.R."/>
            <person name="Leonard P."/>
            <person name="Levenez F."/>
            <person name="Lund O."/>
            <person name="Moumen B."/>
            <person name="Le Paslier D."/>
            <person name="Pons N."/>
            <person name="Pedersen O."/>
            <person name="Prifti E."/>
            <person name="Qin J."/>
            <person name="Raes J."/>
            <person name="Tap J."/>
            <person name="Tims S."/>
            <person name="Ussery D.W."/>
            <person name="Yamada T."/>
            <person name="MetaHit consortium"/>
            <person name="Renault P."/>
            <person name="Sicheritz-Ponten T."/>
            <person name="Bork P."/>
            <person name="Wang J."/>
            <person name="Brunak S."/>
            <person name="Ehrlich S.D."/>
        </authorList>
    </citation>
    <scope>NUCLEOTIDE SEQUENCE [LARGE SCALE GENOMIC DNA]</scope>
</reference>
<dbReference type="InterPro" id="IPR008880">
    <property type="entry name" value="Trigger_fac_C"/>
</dbReference>
<protein>
    <submittedName>
        <fullName evidence="4">Putative trigger factor</fullName>
    </submittedName>
</protein>
<feature type="domain" description="Trigger factor C-terminal" evidence="3">
    <location>
        <begin position="202"/>
        <end position="351"/>
    </location>
</feature>
<dbReference type="Gene3D" id="3.10.50.40">
    <property type="match status" value="1"/>
</dbReference>
<dbReference type="Proteomes" id="UP000017938">
    <property type="component" value="Unassembled WGS sequence"/>
</dbReference>
<dbReference type="SUPFAM" id="SSF54534">
    <property type="entry name" value="FKBP-like"/>
    <property type="match status" value="1"/>
</dbReference>
<sequence>MLKPGCNGRFLLMFSRKIKAAALFFACVFLCSCGITRWDGFEKEDLSKYLILGEYRGLEFTEYDVSVSDSEVDEAINTALAALAEEAETDSGIADGDTVVFDRFCFIGGESLPELSEEKGRYTVGGDASDAAVTALLPLMKCMKAGDTAELEITLPAGYVDGSAPATAAVYRVTVISVLRKELPVLDNETAEKLMPGCGGADAYRSAVRKQLEEKKKTEADYKRGSEAWNRIVSSSVLTDAPYDVFSGYYEEIIDSCEKLAGAQSQKLEEYVESSLGMDMEKFEEQARDRALDETKEAFVLWSIVKKENLTATDEEINVYADGCAASSAGVFGSGEDFIAYYGKEKVREMLYRDRIIAIAVGG</sequence>
<dbReference type="InterPro" id="IPR027304">
    <property type="entry name" value="Trigger_fact/SurA_dom_sf"/>
</dbReference>
<evidence type="ECO:0000313" key="4">
    <source>
        <dbReference type="EMBL" id="CDC71395.1"/>
    </source>
</evidence>
<dbReference type="SUPFAM" id="SSF109998">
    <property type="entry name" value="Triger factor/SurA peptide-binding domain-like"/>
    <property type="match status" value="1"/>
</dbReference>
<gene>
    <name evidence="4" type="ORF">BN580_00040</name>
</gene>
<dbReference type="Gene3D" id="1.10.3120.10">
    <property type="entry name" value="Trigger factor, C-terminal domain"/>
    <property type="match status" value="1"/>
</dbReference>
<name>R6TGK8_9BACT</name>
<evidence type="ECO:0000256" key="1">
    <source>
        <dbReference type="ARBA" id="ARBA00023110"/>
    </source>
</evidence>
<keyword evidence="2" id="KW-0413">Isomerase</keyword>
<dbReference type="AlphaFoldDB" id="R6TGK8"/>
<dbReference type="GO" id="GO:0006457">
    <property type="term" value="P:protein folding"/>
    <property type="evidence" value="ECO:0007669"/>
    <property type="project" value="InterPro"/>
</dbReference>
<dbReference type="GO" id="GO:0015031">
    <property type="term" value="P:protein transport"/>
    <property type="evidence" value="ECO:0007669"/>
    <property type="project" value="InterPro"/>
</dbReference>
<dbReference type="GO" id="GO:0003755">
    <property type="term" value="F:peptidyl-prolyl cis-trans isomerase activity"/>
    <property type="evidence" value="ECO:0007669"/>
    <property type="project" value="UniProtKB-KW"/>
</dbReference>
<keyword evidence="1" id="KW-0697">Rotamase</keyword>
<dbReference type="PROSITE" id="PS51257">
    <property type="entry name" value="PROKAR_LIPOPROTEIN"/>
    <property type="match status" value="1"/>
</dbReference>
<evidence type="ECO:0000313" key="5">
    <source>
        <dbReference type="Proteomes" id="UP000017938"/>
    </source>
</evidence>
<dbReference type="InterPro" id="IPR046357">
    <property type="entry name" value="PPIase_dom_sf"/>
</dbReference>
<dbReference type="InterPro" id="IPR037041">
    <property type="entry name" value="Trigger_fac_C_sf"/>
</dbReference>
<comment type="caution">
    <text evidence="4">The sequence shown here is derived from an EMBL/GenBank/DDBJ whole genome shotgun (WGS) entry which is preliminary data.</text>
</comment>